<evidence type="ECO:0000313" key="1">
    <source>
        <dbReference type="EMBL" id="CUO93985.1"/>
    </source>
</evidence>
<dbReference type="STRING" id="338188.ERS852397_03147"/>
<organism evidence="1 2">
    <name type="scientific">Bacteroides finegoldii</name>
    <dbReference type="NCBI Taxonomy" id="338188"/>
    <lineage>
        <taxon>Bacteria</taxon>
        <taxon>Pseudomonadati</taxon>
        <taxon>Bacteroidota</taxon>
        <taxon>Bacteroidia</taxon>
        <taxon>Bacteroidales</taxon>
        <taxon>Bacteroidaceae</taxon>
        <taxon>Bacteroides</taxon>
    </lineage>
</organism>
<accession>A0A174J9W0</accession>
<dbReference type="EMBL" id="CYZH01000021">
    <property type="protein sequence ID" value="CUO93985.1"/>
    <property type="molecule type" value="Genomic_DNA"/>
</dbReference>
<gene>
    <name evidence="1" type="ORF">ERS852397_03147</name>
</gene>
<dbReference type="AlphaFoldDB" id="A0A174J9W0"/>
<proteinExistence type="predicted"/>
<reference evidence="1 2" key="1">
    <citation type="submission" date="2015-09" db="EMBL/GenBank/DDBJ databases">
        <authorList>
            <consortium name="Pathogen Informatics"/>
        </authorList>
    </citation>
    <scope>NUCLEOTIDE SEQUENCE [LARGE SCALE GENOMIC DNA]</scope>
    <source>
        <strain evidence="1 2">2789STDY5608840</strain>
    </source>
</reference>
<dbReference type="Proteomes" id="UP000095517">
    <property type="component" value="Unassembled WGS sequence"/>
</dbReference>
<evidence type="ECO:0000313" key="2">
    <source>
        <dbReference type="Proteomes" id="UP000095517"/>
    </source>
</evidence>
<dbReference type="InterPro" id="IPR036895">
    <property type="entry name" value="Uracil-DNA_glycosylase-like_sf"/>
</dbReference>
<dbReference type="Gene3D" id="3.40.470.10">
    <property type="entry name" value="Uracil-DNA glycosylase-like domain"/>
    <property type="match status" value="1"/>
</dbReference>
<dbReference type="RefSeq" id="WP_022274772.1">
    <property type="nucleotide sequence ID" value="NZ_CABIXA010000021.1"/>
</dbReference>
<sequence>MFRICNPNWPFFEEVYAIPYEKRKQLLLDNKISLWDILESCERDGNSDRTIKNEQLNDLETYLKLPPQD</sequence>
<name>A0A174J9W0_9BACE</name>
<protein>
    <submittedName>
        <fullName evidence="1">DNA-deoxyinosine glycosylase</fullName>
    </submittedName>
</protein>